<dbReference type="InterPro" id="IPR000073">
    <property type="entry name" value="AB_hydrolase_1"/>
</dbReference>
<dbReference type="InterPro" id="IPR029058">
    <property type="entry name" value="AB_hydrolase_fold"/>
</dbReference>
<dbReference type="GO" id="GO:0016787">
    <property type="term" value="F:hydrolase activity"/>
    <property type="evidence" value="ECO:0007669"/>
    <property type="project" value="UniProtKB-KW"/>
</dbReference>
<keyword evidence="2" id="KW-0378">Hydrolase</keyword>
<comment type="caution">
    <text evidence="2">The sequence shown here is derived from an EMBL/GenBank/DDBJ whole genome shotgun (WGS) entry which is preliminary data.</text>
</comment>
<dbReference type="SUPFAM" id="SSF53474">
    <property type="entry name" value="alpha/beta-Hydrolases"/>
    <property type="match status" value="1"/>
</dbReference>
<evidence type="ECO:0000313" key="2">
    <source>
        <dbReference type="EMBL" id="MBW3363640.1"/>
    </source>
</evidence>
<evidence type="ECO:0000313" key="3">
    <source>
        <dbReference type="Proteomes" id="UP000774935"/>
    </source>
</evidence>
<evidence type="ECO:0000259" key="1">
    <source>
        <dbReference type="Pfam" id="PF12697"/>
    </source>
</evidence>
<accession>A0ABS6X6K6</accession>
<dbReference type="EMBL" id="JAHWXQ010000001">
    <property type="protein sequence ID" value="MBW3363640.1"/>
    <property type="molecule type" value="Genomic_DNA"/>
</dbReference>
<keyword evidence="3" id="KW-1185">Reference proteome</keyword>
<sequence>MSKIYFISGLGADWRMFQFLKLPEFLPQHQVTWIEPLSLDESLQSYVTRLQEQITDPEPILVGLSFGGLVAIELSKLVQPKATIIISSLATRHDLPWHYRQLGKTRLHRWLPFPMMKAIHPIAPFFFGAHTKPERRLLKEVILEIDEKFLRWSLSRLLDWDQQEPIPGLIQIHGTSDLILPFRDRPGIISVPKGEHLMVMHFADEISVILSKILEAQWTKADTLPEQQTARK</sequence>
<dbReference type="Gene3D" id="3.40.50.1820">
    <property type="entry name" value="alpha/beta hydrolase"/>
    <property type="match status" value="1"/>
</dbReference>
<proteinExistence type="predicted"/>
<gene>
    <name evidence="2" type="ORF">KYK27_01200</name>
</gene>
<organism evidence="2 3">
    <name type="scientific">Pontibacter populi</name>
    <dbReference type="NCBI Taxonomy" id="890055"/>
    <lineage>
        <taxon>Bacteria</taxon>
        <taxon>Pseudomonadati</taxon>
        <taxon>Bacteroidota</taxon>
        <taxon>Cytophagia</taxon>
        <taxon>Cytophagales</taxon>
        <taxon>Hymenobacteraceae</taxon>
        <taxon>Pontibacter</taxon>
    </lineage>
</organism>
<name>A0ABS6X6K6_9BACT</name>
<dbReference type="Proteomes" id="UP000774935">
    <property type="component" value="Unassembled WGS sequence"/>
</dbReference>
<protein>
    <submittedName>
        <fullName evidence="2">Alpha/beta hydrolase</fullName>
    </submittedName>
</protein>
<reference evidence="2 3" key="1">
    <citation type="submission" date="2021-07" db="EMBL/GenBank/DDBJ databases">
        <authorList>
            <person name="Kim M.K."/>
        </authorList>
    </citation>
    <scope>NUCLEOTIDE SEQUENCE [LARGE SCALE GENOMIC DNA]</scope>
    <source>
        <strain evidence="2 3">HLY7-15</strain>
    </source>
</reference>
<dbReference type="RefSeq" id="WP_199108243.1">
    <property type="nucleotide sequence ID" value="NZ_JAHWXQ010000001.1"/>
</dbReference>
<feature type="domain" description="AB hydrolase-1" evidence="1">
    <location>
        <begin position="36"/>
        <end position="200"/>
    </location>
</feature>
<dbReference type="Pfam" id="PF12697">
    <property type="entry name" value="Abhydrolase_6"/>
    <property type="match status" value="1"/>
</dbReference>